<dbReference type="PROSITE" id="PS50110">
    <property type="entry name" value="RESPONSE_REGULATORY"/>
    <property type="match status" value="1"/>
</dbReference>
<dbReference type="InterPro" id="IPR001633">
    <property type="entry name" value="EAL_dom"/>
</dbReference>
<dbReference type="Gene3D" id="3.20.20.450">
    <property type="entry name" value="EAL domain"/>
    <property type="match status" value="1"/>
</dbReference>
<dbReference type="EMBL" id="JANTHZ010000002">
    <property type="protein sequence ID" value="MCS0494877.1"/>
    <property type="molecule type" value="Genomic_DNA"/>
</dbReference>
<evidence type="ECO:0000313" key="5">
    <source>
        <dbReference type="Proteomes" id="UP001151088"/>
    </source>
</evidence>
<dbReference type="Pfam" id="PF00072">
    <property type="entry name" value="Response_reg"/>
    <property type="match status" value="1"/>
</dbReference>
<evidence type="ECO:0000259" key="2">
    <source>
        <dbReference type="PROSITE" id="PS50110"/>
    </source>
</evidence>
<accession>A0A9X2P9W2</accession>
<sequence>MPECRFLVLDDEPDIGALLVTAIRMLNYEARSVTTFEDFDRALAEWRPTHITLDLQMPGYDGVETIRALAERGSNARIVLVSGVDAKVLEMAALLGRERGLDIAGTLTKPWGMARLNELLTRIVHENPLGADAIAKGIENDEFRLFMQPKVRLPGGRITGFEALVRWNHPRLGLQSPINFIPLAEQSGLIEPLTRWILGRAADVLAGWKSEGIDAQVSVNLSTRNLMSLTVADEFAEIVRARGLDCSCFILELTESAAITNLVDALDILVRLRLKQFALSIDDFGTGYSSLAQLQRLPFSELKIDRSFVSACAASAEATNTIRAIVELARRLELDLVAEGVETEAVERTLIGLGITHAQGFRYGRPEPAEVWSPRLRCQVA</sequence>
<dbReference type="InterPro" id="IPR035919">
    <property type="entry name" value="EAL_sf"/>
</dbReference>
<feature type="modified residue" description="4-aspartylphosphate" evidence="1">
    <location>
        <position position="54"/>
    </location>
</feature>
<gene>
    <name evidence="4" type="ORF">NVS89_07185</name>
</gene>
<dbReference type="AlphaFoldDB" id="A0A9X2P9W2"/>
<dbReference type="InterPro" id="IPR001789">
    <property type="entry name" value="Sig_transdc_resp-reg_receiver"/>
</dbReference>
<dbReference type="GO" id="GO:0071111">
    <property type="term" value="F:cyclic-guanylate-specific phosphodiesterase activity"/>
    <property type="evidence" value="ECO:0007669"/>
    <property type="project" value="InterPro"/>
</dbReference>
<dbReference type="PANTHER" id="PTHR33121">
    <property type="entry name" value="CYCLIC DI-GMP PHOSPHODIESTERASE PDEF"/>
    <property type="match status" value="1"/>
</dbReference>
<dbReference type="InterPro" id="IPR050706">
    <property type="entry name" value="Cyclic-di-GMP_PDE-like"/>
</dbReference>
<dbReference type="SUPFAM" id="SSF52172">
    <property type="entry name" value="CheY-like"/>
    <property type="match status" value="1"/>
</dbReference>
<dbReference type="SMART" id="SM00052">
    <property type="entry name" value="EAL"/>
    <property type="match status" value="1"/>
</dbReference>
<keyword evidence="5" id="KW-1185">Reference proteome</keyword>
<dbReference type="SMART" id="SM00448">
    <property type="entry name" value="REC"/>
    <property type="match status" value="1"/>
</dbReference>
<reference evidence="4" key="1">
    <citation type="submission" date="2022-08" db="EMBL/GenBank/DDBJ databases">
        <authorList>
            <person name="Li F."/>
        </authorList>
    </citation>
    <scope>NUCLEOTIDE SEQUENCE</scope>
    <source>
        <strain evidence="4">MQZ15Z-1</strain>
    </source>
</reference>
<dbReference type="CDD" id="cd01948">
    <property type="entry name" value="EAL"/>
    <property type="match status" value="1"/>
</dbReference>
<keyword evidence="1" id="KW-0597">Phosphoprotein</keyword>
<dbReference type="Proteomes" id="UP001151088">
    <property type="component" value="Unassembled WGS sequence"/>
</dbReference>
<dbReference type="PANTHER" id="PTHR33121:SF79">
    <property type="entry name" value="CYCLIC DI-GMP PHOSPHODIESTERASE PDED-RELATED"/>
    <property type="match status" value="1"/>
</dbReference>
<dbReference type="Gene3D" id="3.40.50.2300">
    <property type="match status" value="1"/>
</dbReference>
<organism evidence="4 5">
    <name type="scientific">Ancylobacter mangrovi</name>
    <dbReference type="NCBI Taxonomy" id="2972472"/>
    <lineage>
        <taxon>Bacteria</taxon>
        <taxon>Pseudomonadati</taxon>
        <taxon>Pseudomonadota</taxon>
        <taxon>Alphaproteobacteria</taxon>
        <taxon>Hyphomicrobiales</taxon>
        <taxon>Xanthobacteraceae</taxon>
        <taxon>Ancylobacter</taxon>
    </lineage>
</organism>
<proteinExistence type="predicted"/>
<evidence type="ECO:0000259" key="3">
    <source>
        <dbReference type="PROSITE" id="PS50883"/>
    </source>
</evidence>
<dbReference type="GO" id="GO:0000160">
    <property type="term" value="P:phosphorelay signal transduction system"/>
    <property type="evidence" value="ECO:0007669"/>
    <property type="project" value="InterPro"/>
</dbReference>
<dbReference type="RefSeq" id="WP_258731917.1">
    <property type="nucleotide sequence ID" value="NZ_JANTHZ010000002.1"/>
</dbReference>
<protein>
    <submittedName>
        <fullName evidence="4">EAL domain-containing response regulator</fullName>
    </submittedName>
</protein>
<dbReference type="PROSITE" id="PS50883">
    <property type="entry name" value="EAL"/>
    <property type="match status" value="1"/>
</dbReference>
<feature type="domain" description="Response regulatory" evidence="2">
    <location>
        <begin position="5"/>
        <end position="124"/>
    </location>
</feature>
<evidence type="ECO:0000313" key="4">
    <source>
        <dbReference type="EMBL" id="MCS0494877.1"/>
    </source>
</evidence>
<dbReference type="SUPFAM" id="SSF141868">
    <property type="entry name" value="EAL domain-like"/>
    <property type="match status" value="1"/>
</dbReference>
<comment type="caution">
    <text evidence="4">The sequence shown here is derived from an EMBL/GenBank/DDBJ whole genome shotgun (WGS) entry which is preliminary data.</text>
</comment>
<dbReference type="Pfam" id="PF00563">
    <property type="entry name" value="EAL"/>
    <property type="match status" value="1"/>
</dbReference>
<evidence type="ECO:0000256" key="1">
    <source>
        <dbReference type="PROSITE-ProRule" id="PRU00169"/>
    </source>
</evidence>
<dbReference type="InterPro" id="IPR011006">
    <property type="entry name" value="CheY-like_superfamily"/>
</dbReference>
<feature type="domain" description="EAL" evidence="3">
    <location>
        <begin position="127"/>
        <end position="380"/>
    </location>
</feature>
<name>A0A9X2P9W2_9HYPH</name>